<dbReference type="NCBIfam" id="TIGR00174">
    <property type="entry name" value="miaA"/>
    <property type="match status" value="1"/>
</dbReference>
<reference evidence="14 15" key="1">
    <citation type="submission" date="2011-11" db="EMBL/GenBank/DDBJ databases">
        <title>The Genome Sequence of Myroides odoratimimus CIP 101113.</title>
        <authorList>
            <person name="Earl A."/>
            <person name="Ward D."/>
            <person name="Feldgarden M."/>
            <person name="Gevers D."/>
            <person name="Huys G."/>
            <person name="Young S.K."/>
            <person name="Zeng Q."/>
            <person name="Gargeya S."/>
            <person name="Fitzgerald M."/>
            <person name="Haas B."/>
            <person name="Abouelleil A."/>
            <person name="Alvarado L."/>
            <person name="Arachchi H.M."/>
            <person name="Berlin A."/>
            <person name="Brown A."/>
            <person name="Chapman S.B."/>
            <person name="Chen Z."/>
            <person name="Dunbar C."/>
            <person name="Freedman E."/>
            <person name="Gearin G."/>
            <person name="Goldberg J."/>
            <person name="Griggs A."/>
            <person name="Gujja S."/>
            <person name="Heiman D."/>
            <person name="Howarth C."/>
            <person name="Larson L."/>
            <person name="Lui A."/>
            <person name="MacDonald P.J.P."/>
            <person name="Montmayeur A."/>
            <person name="Murphy C."/>
            <person name="Neiman D."/>
            <person name="Pearson M."/>
            <person name="Priest M."/>
            <person name="Roberts A."/>
            <person name="Saif S."/>
            <person name="Shea T."/>
            <person name="Shenoy N."/>
            <person name="Sisk P."/>
            <person name="Stolte C."/>
            <person name="Sykes S."/>
            <person name="Wortman J."/>
            <person name="Nusbaum C."/>
            <person name="Birren B."/>
        </authorList>
    </citation>
    <scope>NUCLEOTIDE SEQUENCE [LARGE SCALE GENOMIC DNA]</scope>
    <source>
        <strain evidence="14 15">CIP 101113</strain>
    </source>
</reference>
<keyword evidence="7 10" id="KW-0067">ATP-binding</keyword>
<dbReference type="GO" id="GO:0052381">
    <property type="term" value="F:tRNA dimethylallyltransferase activity"/>
    <property type="evidence" value="ECO:0007669"/>
    <property type="project" value="UniProtKB-UniRule"/>
</dbReference>
<dbReference type="GO" id="GO:0005524">
    <property type="term" value="F:ATP binding"/>
    <property type="evidence" value="ECO:0007669"/>
    <property type="project" value="UniProtKB-UniRule"/>
</dbReference>
<dbReference type="SUPFAM" id="SSF52540">
    <property type="entry name" value="P-loop containing nucleoside triphosphate hydrolases"/>
    <property type="match status" value="2"/>
</dbReference>
<organism evidence="14 15">
    <name type="scientific">Myroides odoratimimus CIP 101113</name>
    <dbReference type="NCBI Taxonomy" id="883154"/>
    <lineage>
        <taxon>Bacteria</taxon>
        <taxon>Pseudomonadati</taxon>
        <taxon>Bacteroidota</taxon>
        <taxon>Flavobacteriia</taxon>
        <taxon>Flavobacteriales</taxon>
        <taxon>Flavobacteriaceae</taxon>
        <taxon>Myroides</taxon>
    </lineage>
</organism>
<evidence type="ECO:0000256" key="1">
    <source>
        <dbReference type="ARBA" id="ARBA00001946"/>
    </source>
</evidence>
<dbReference type="AlphaFoldDB" id="A0AAV3F287"/>
<feature type="site" description="Interaction with substrate tRNA" evidence="10">
    <location>
        <position position="127"/>
    </location>
</feature>
<evidence type="ECO:0000256" key="10">
    <source>
        <dbReference type="HAMAP-Rule" id="MF_00185"/>
    </source>
</evidence>
<evidence type="ECO:0000256" key="8">
    <source>
        <dbReference type="ARBA" id="ARBA00022842"/>
    </source>
</evidence>
<evidence type="ECO:0000256" key="5">
    <source>
        <dbReference type="ARBA" id="ARBA00022694"/>
    </source>
</evidence>
<dbReference type="PANTHER" id="PTHR11088">
    <property type="entry name" value="TRNA DIMETHYLALLYLTRANSFERASE"/>
    <property type="match status" value="1"/>
</dbReference>
<dbReference type="EMBL" id="AGEE01000023">
    <property type="protein sequence ID" value="EHO11066.1"/>
    <property type="molecule type" value="Genomic_DNA"/>
</dbReference>
<accession>A0AAV3F287</accession>
<feature type="site" description="Interaction with substrate tRNA" evidence="10">
    <location>
        <position position="105"/>
    </location>
</feature>
<dbReference type="EC" id="2.5.1.75" evidence="10"/>
<evidence type="ECO:0000256" key="6">
    <source>
        <dbReference type="ARBA" id="ARBA00022741"/>
    </source>
</evidence>
<feature type="region of interest" description="Interaction with substrate tRNA" evidence="10">
    <location>
        <begin position="163"/>
        <end position="167"/>
    </location>
</feature>
<feature type="binding site" evidence="10">
    <location>
        <begin position="16"/>
        <end position="21"/>
    </location>
    <ligand>
        <name>substrate</name>
    </ligand>
</feature>
<keyword evidence="6 10" id="KW-0547">Nucleotide-binding</keyword>
<comment type="subunit">
    <text evidence="10">Monomer.</text>
</comment>
<evidence type="ECO:0000256" key="4">
    <source>
        <dbReference type="ARBA" id="ARBA00022679"/>
    </source>
</evidence>
<name>A0AAV3F287_9FLAO</name>
<evidence type="ECO:0000313" key="14">
    <source>
        <dbReference type="EMBL" id="EHO11066.1"/>
    </source>
</evidence>
<protein>
    <recommendedName>
        <fullName evidence="10">tRNA dimethylallyltransferase</fullName>
        <ecNumber evidence="10">2.5.1.75</ecNumber>
    </recommendedName>
    <alternativeName>
        <fullName evidence="10">Dimethylallyl diphosphate:tRNA dimethylallyltransferase</fullName>
        <shortName evidence="10">DMAPP:tRNA dimethylallyltransferase</shortName>
        <shortName evidence="10">DMATase</shortName>
    </alternativeName>
    <alternativeName>
        <fullName evidence="10">Isopentenyl-diphosphate:tRNA isopentenyltransferase</fullName>
        <shortName evidence="10">IPP transferase</shortName>
        <shortName evidence="10">IPPT</shortName>
        <shortName evidence="10">IPTase</shortName>
    </alternativeName>
</protein>
<gene>
    <name evidence="10" type="primary">miaA</name>
    <name evidence="14" type="ORF">HMPREF9715_02150</name>
</gene>
<comment type="caution">
    <text evidence="14">The sequence shown here is derived from an EMBL/GenBank/DDBJ whole genome shotgun (WGS) entry which is preliminary data.</text>
</comment>
<dbReference type="Gene3D" id="3.40.50.300">
    <property type="entry name" value="P-loop containing nucleotide triphosphate hydrolases"/>
    <property type="match status" value="1"/>
</dbReference>
<proteinExistence type="inferred from homology"/>
<sequence length="306" mass="35003">MSTKNNNYLIVVIGPTAIGKTALGIKLAQHFNTNIISCDSRQFYKEMAIGTAVPSKEELAAAPHHFIQNISIHDTYSVGDFEREALAKLDELFTDNPVQVMVGGSGLFVNAILNGLDDFPDVDPSVREQLNQDLAEKGLPYLQNMLKELDPIHYEKVAIDNPQRVTRALEICIGTGKPYSSFLNIKQHTRNFTPIVIGLEADREKMYERINKRVDIMLDNGLLKEAQELYPYRDNNALQTVGYRELFAYFDNEFTLEFAIEEIKKNTRRFAKRQITWFKRTPDVMWFDYLTNADKITQAIENVIAE</sequence>
<evidence type="ECO:0000256" key="12">
    <source>
        <dbReference type="RuleBase" id="RU003784"/>
    </source>
</evidence>
<evidence type="ECO:0000256" key="13">
    <source>
        <dbReference type="RuleBase" id="RU003785"/>
    </source>
</evidence>
<comment type="function">
    <text evidence="2 10 12">Catalyzes the transfer of a dimethylallyl group onto the adenine at position 37 in tRNAs that read codons beginning with uridine, leading to the formation of N6-(dimethylallyl)adenosine (i(6)A).</text>
</comment>
<feature type="binding site" evidence="10">
    <location>
        <begin position="14"/>
        <end position="21"/>
    </location>
    <ligand>
        <name>ATP</name>
        <dbReference type="ChEBI" id="CHEBI:30616"/>
    </ligand>
</feature>
<evidence type="ECO:0000313" key="15">
    <source>
        <dbReference type="Proteomes" id="UP000004834"/>
    </source>
</evidence>
<keyword evidence="4 10" id="KW-0808">Transferase</keyword>
<dbReference type="RefSeq" id="WP_006263760.1">
    <property type="nucleotide sequence ID" value="NZ_JH590837.1"/>
</dbReference>
<dbReference type="Gene3D" id="1.10.20.140">
    <property type="match status" value="1"/>
</dbReference>
<keyword evidence="5 10" id="KW-0819">tRNA processing</keyword>
<comment type="similarity">
    <text evidence="3 10 13">Belongs to the IPP transferase family.</text>
</comment>
<dbReference type="Proteomes" id="UP000004834">
    <property type="component" value="Unassembled WGS sequence"/>
</dbReference>
<dbReference type="PANTHER" id="PTHR11088:SF60">
    <property type="entry name" value="TRNA DIMETHYLALLYLTRANSFERASE"/>
    <property type="match status" value="1"/>
</dbReference>
<evidence type="ECO:0000256" key="11">
    <source>
        <dbReference type="RuleBase" id="RU003783"/>
    </source>
</evidence>
<comment type="caution">
    <text evidence="10">Lacks conserved residue(s) required for the propagation of feature annotation.</text>
</comment>
<evidence type="ECO:0000256" key="3">
    <source>
        <dbReference type="ARBA" id="ARBA00005842"/>
    </source>
</evidence>
<dbReference type="GO" id="GO:0006400">
    <property type="term" value="P:tRNA modification"/>
    <property type="evidence" value="ECO:0007669"/>
    <property type="project" value="TreeGrafter"/>
</dbReference>
<evidence type="ECO:0000256" key="2">
    <source>
        <dbReference type="ARBA" id="ARBA00003213"/>
    </source>
</evidence>
<dbReference type="InterPro" id="IPR039657">
    <property type="entry name" value="Dimethylallyltransferase"/>
</dbReference>
<dbReference type="Pfam" id="PF01715">
    <property type="entry name" value="IPPT"/>
    <property type="match status" value="1"/>
</dbReference>
<dbReference type="HAMAP" id="MF_00185">
    <property type="entry name" value="IPP_trans"/>
    <property type="match status" value="1"/>
</dbReference>
<feature type="region of interest" description="Interaction with substrate tRNA" evidence="10">
    <location>
        <begin position="39"/>
        <end position="42"/>
    </location>
</feature>
<comment type="cofactor">
    <cofactor evidence="1 10">
        <name>Mg(2+)</name>
        <dbReference type="ChEBI" id="CHEBI:18420"/>
    </cofactor>
</comment>
<evidence type="ECO:0000256" key="9">
    <source>
        <dbReference type="ARBA" id="ARBA00049563"/>
    </source>
</evidence>
<dbReference type="InterPro" id="IPR018022">
    <property type="entry name" value="IPT"/>
</dbReference>
<evidence type="ECO:0000256" key="7">
    <source>
        <dbReference type="ARBA" id="ARBA00022840"/>
    </source>
</evidence>
<dbReference type="InterPro" id="IPR027417">
    <property type="entry name" value="P-loop_NTPase"/>
</dbReference>
<comment type="catalytic activity">
    <reaction evidence="9 10 11">
        <text>adenosine(37) in tRNA + dimethylallyl diphosphate = N(6)-dimethylallyladenosine(37) in tRNA + diphosphate</text>
        <dbReference type="Rhea" id="RHEA:26482"/>
        <dbReference type="Rhea" id="RHEA-COMP:10162"/>
        <dbReference type="Rhea" id="RHEA-COMP:10375"/>
        <dbReference type="ChEBI" id="CHEBI:33019"/>
        <dbReference type="ChEBI" id="CHEBI:57623"/>
        <dbReference type="ChEBI" id="CHEBI:74411"/>
        <dbReference type="ChEBI" id="CHEBI:74415"/>
        <dbReference type="EC" id="2.5.1.75"/>
    </reaction>
</comment>
<keyword evidence="8 10" id="KW-0460">Magnesium</keyword>